<dbReference type="EMBL" id="JACOOR010000001">
    <property type="protein sequence ID" value="MBC5658443.1"/>
    <property type="molecule type" value="Genomic_DNA"/>
</dbReference>
<evidence type="ECO:0000259" key="1">
    <source>
        <dbReference type="Pfam" id="PF09818"/>
    </source>
</evidence>
<gene>
    <name evidence="4" type="ORF">H8S44_01410</name>
</gene>
<dbReference type="InterPro" id="IPR046834">
    <property type="entry name" value="ABC_ATPase_C"/>
</dbReference>
<dbReference type="InterPro" id="IPR027417">
    <property type="entry name" value="P-loop_NTPase"/>
</dbReference>
<dbReference type="AlphaFoldDB" id="A0A923L9L6"/>
<proteinExistence type="predicted"/>
<sequence>MKSSEELRNRLRSIDHRSYPAYKDLKERYDFGDYVLSIDHVQGDPFAAPSRLSVIVPAKRAAFPAEFYDTPEKRITLQDHLTRIFGAQIVRGSKQAGGSGKSGLLTVSRCGQEVLERTACRVENGAVTLRFEAGFPAYGRTIDARGLEKMLFDILPVCVRNSLYFRNIRQEQLREAIYLCEDQQYVRKQLDKLGLCAFIANGSILPRQSGISDKPMNQAVPFVSPASMEVTFVLPHRGTIAGMGIPKGVTLFVGGGYHGKSTVLQALQNGVYNHIPGDGRELVITDASAWKLRSEDGRSVTNVDISPFIRRLPGRRNTADFSTEDASGSTSQAANLMESIESSSRLLLIDEDTSATNFMIRDRLMQAVVSPEEEPIIPFIERVRSLYEDLGISSILVAGSSGSYFYVADHIIQMKEYIPLDITEKARNAAAEFPVFSAETSAFVLPDKKRCPKPDTALKKNDRLKLKALGTSELSLGYNSVELRYLEQLRDSEQTLALAYILKKLELSVMDGRRPMEELADLLETQLDTHGLESLFEHGDVRASLARPRRQEILACVNRYRNLIFTK</sequence>
<dbReference type="InterPro" id="IPR019195">
    <property type="entry name" value="ABC_ATPase_put"/>
</dbReference>
<accession>A0A923L9L6</accession>
<reference evidence="4" key="1">
    <citation type="submission" date="2020-08" db="EMBL/GenBank/DDBJ databases">
        <title>Genome public.</title>
        <authorList>
            <person name="Liu C."/>
            <person name="Sun Q."/>
        </authorList>
    </citation>
    <scope>NUCLEOTIDE SEQUENCE</scope>
    <source>
        <strain evidence="4">NSJ-68</strain>
    </source>
</reference>
<dbReference type="Pfam" id="PF09818">
    <property type="entry name" value="ABC_ATPase"/>
    <property type="match status" value="1"/>
</dbReference>
<dbReference type="InterPro" id="IPR049069">
    <property type="entry name" value="MRB1590-like_C"/>
</dbReference>
<name>A0A923L9L6_9FIRM</name>
<dbReference type="Pfam" id="PF21117">
    <property type="entry name" value="MRB1590_C"/>
    <property type="match status" value="1"/>
</dbReference>
<dbReference type="Pfam" id="PF20446">
    <property type="entry name" value="ABC_N"/>
    <property type="match status" value="1"/>
</dbReference>
<protein>
    <submittedName>
        <fullName evidence="4">ABC-ATPase domain-containing protein</fullName>
    </submittedName>
</protein>
<dbReference type="PANTHER" id="PTHR38149:SF1">
    <property type="entry name" value="ATPASE"/>
    <property type="match status" value="1"/>
</dbReference>
<evidence type="ECO:0000313" key="5">
    <source>
        <dbReference type="Proteomes" id="UP000649345"/>
    </source>
</evidence>
<dbReference type="Proteomes" id="UP000649345">
    <property type="component" value="Unassembled WGS sequence"/>
</dbReference>
<keyword evidence="5" id="KW-1185">Reference proteome</keyword>
<dbReference type="InterPro" id="IPR046833">
    <property type="entry name" value="ABC_N"/>
</dbReference>
<comment type="caution">
    <text evidence="4">The sequence shown here is derived from an EMBL/GenBank/DDBJ whole genome shotgun (WGS) entry which is preliminary data.</text>
</comment>
<evidence type="ECO:0000259" key="2">
    <source>
        <dbReference type="Pfam" id="PF20446"/>
    </source>
</evidence>
<evidence type="ECO:0000313" key="4">
    <source>
        <dbReference type="EMBL" id="MBC5658443.1"/>
    </source>
</evidence>
<dbReference type="RefSeq" id="WP_186872840.1">
    <property type="nucleotide sequence ID" value="NZ_JACOOR010000001.1"/>
</dbReference>
<dbReference type="PANTHER" id="PTHR38149">
    <property type="entry name" value="ATPASE"/>
    <property type="match status" value="1"/>
</dbReference>
<feature type="domain" description="ATPase of the ABC class N-terminal" evidence="2">
    <location>
        <begin position="5"/>
        <end position="165"/>
    </location>
</feature>
<feature type="domain" description="ATPase of the ABC class C-terminal" evidence="1">
    <location>
        <begin position="170"/>
        <end position="436"/>
    </location>
</feature>
<organism evidence="4 5">
    <name type="scientific">Anaerosacchariphilus hominis</name>
    <dbReference type="NCBI Taxonomy" id="2763017"/>
    <lineage>
        <taxon>Bacteria</taxon>
        <taxon>Bacillati</taxon>
        <taxon>Bacillota</taxon>
        <taxon>Clostridia</taxon>
        <taxon>Lachnospirales</taxon>
        <taxon>Lachnospiraceae</taxon>
        <taxon>Anaerosacchariphilus</taxon>
    </lineage>
</organism>
<feature type="domain" description="MRB1590-like C-terminal" evidence="3">
    <location>
        <begin position="465"/>
        <end position="563"/>
    </location>
</feature>
<evidence type="ECO:0000259" key="3">
    <source>
        <dbReference type="Pfam" id="PF21117"/>
    </source>
</evidence>
<dbReference type="SUPFAM" id="SSF52540">
    <property type="entry name" value="P-loop containing nucleoside triphosphate hydrolases"/>
    <property type="match status" value="1"/>
</dbReference>